<dbReference type="Pfam" id="PF01541">
    <property type="entry name" value="GIY-YIG"/>
    <property type="match status" value="1"/>
</dbReference>
<gene>
    <name evidence="13" type="primary">slx1a_0</name>
    <name evidence="13" type="ORF">FJT64_007850</name>
</gene>
<reference evidence="13 14" key="1">
    <citation type="submission" date="2019-07" db="EMBL/GenBank/DDBJ databases">
        <title>Draft genome assembly of a fouling barnacle, Amphibalanus amphitrite (Darwin, 1854): The first reference genome for Thecostraca.</title>
        <authorList>
            <person name="Kim W."/>
        </authorList>
    </citation>
    <scope>NUCLEOTIDE SEQUENCE [LARGE SCALE GENOMIC DNA]</scope>
    <source>
        <strain evidence="13">SNU_AA5</strain>
        <tissue evidence="13">Soma without cirri and trophi</tissue>
    </source>
</reference>
<evidence type="ECO:0000256" key="5">
    <source>
        <dbReference type="ARBA" id="ARBA00022771"/>
    </source>
</evidence>
<protein>
    <recommendedName>
        <fullName evidence="11">Structure-specific endonuclease subunit SLX1 homolog</fullName>
        <ecNumber evidence="11">3.1.-.-</ecNumber>
    </recommendedName>
</protein>
<dbReference type="Proteomes" id="UP000440578">
    <property type="component" value="Unassembled WGS sequence"/>
</dbReference>
<keyword evidence="7" id="KW-0862">Zinc</keyword>
<sequence>MDEVESFYGVYLLYCQNPRYKGRTYIGYTTDPNRRIKQHNGGRAAGGAGRTSNRGPWEMTLVVHGFPNSIAALRFEWAWQNPGRSRRLRHVPAKRAREVRFEHCLRVLSAMLRAAPWRRLPLTVRWLLPQYRRPLPEEAPPPTHMPLVEGAVRPRRVQPRGPAKDGGELTVPCSLCGGEVTAQQRVQCLLPSCPLVAHLACLAAELVRGTDSLLPVEGPCPACQTSLLWGDLIRRRNGCYEYLDGEGAGPAGGDHWADCLSQA</sequence>
<organism evidence="13 14">
    <name type="scientific">Amphibalanus amphitrite</name>
    <name type="common">Striped barnacle</name>
    <name type="synonym">Balanus amphitrite</name>
    <dbReference type="NCBI Taxonomy" id="1232801"/>
    <lineage>
        <taxon>Eukaryota</taxon>
        <taxon>Metazoa</taxon>
        <taxon>Ecdysozoa</taxon>
        <taxon>Arthropoda</taxon>
        <taxon>Crustacea</taxon>
        <taxon>Multicrustacea</taxon>
        <taxon>Cirripedia</taxon>
        <taxon>Thoracica</taxon>
        <taxon>Thoracicalcarea</taxon>
        <taxon>Balanomorpha</taxon>
        <taxon>Balanoidea</taxon>
        <taxon>Balanidae</taxon>
        <taxon>Amphibalaninae</taxon>
        <taxon>Amphibalanus</taxon>
    </lineage>
</organism>
<comment type="caution">
    <text evidence="13">The sequence shown here is derived from an EMBL/GenBank/DDBJ whole genome shotgun (WGS) entry which is preliminary data.</text>
</comment>
<evidence type="ECO:0000256" key="6">
    <source>
        <dbReference type="ARBA" id="ARBA00022801"/>
    </source>
</evidence>
<evidence type="ECO:0000256" key="8">
    <source>
        <dbReference type="ARBA" id="ARBA00023172"/>
    </source>
</evidence>
<dbReference type="PANTHER" id="PTHR20208">
    <property type="entry name" value="STRUCTURE-SPECIFIC ENDONUCLEASE SUBUNIT SLX1"/>
    <property type="match status" value="1"/>
</dbReference>
<dbReference type="PANTHER" id="PTHR20208:SF10">
    <property type="entry name" value="STRUCTURE-SPECIFIC ENDONUCLEASE SUBUNIT SLX1"/>
    <property type="match status" value="1"/>
</dbReference>
<dbReference type="InterPro" id="IPR000305">
    <property type="entry name" value="GIY-YIG_endonuc"/>
</dbReference>
<evidence type="ECO:0000256" key="2">
    <source>
        <dbReference type="ARBA" id="ARBA00022723"/>
    </source>
</evidence>
<dbReference type="EC" id="3.1.-.-" evidence="11"/>
<evidence type="ECO:0000313" key="14">
    <source>
        <dbReference type="Proteomes" id="UP000440578"/>
    </source>
</evidence>
<comment type="subunit">
    <text evidence="11">Forms a heterodimer with a member of the SLX4 family.</text>
</comment>
<evidence type="ECO:0000256" key="10">
    <source>
        <dbReference type="ARBA" id="ARBA00023242"/>
    </source>
</evidence>
<evidence type="ECO:0000256" key="7">
    <source>
        <dbReference type="ARBA" id="ARBA00022833"/>
    </source>
</evidence>
<accession>A0A6A4VSA4</accession>
<keyword evidence="5" id="KW-0863">Zinc-finger</keyword>
<dbReference type="InterPro" id="IPR048749">
    <property type="entry name" value="SLX1_C"/>
</dbReference>
<comment type="cofactor">
    <cofactor evidence="11">
        <name>a divalent metal cation</name>
        <dbReference type="ChEBI" id="CHEBI:60240"/>
    </cofactor>
</comment>
<comment type="function">
    <text evidence="11">Catalytic subunit of a heterodimeric structure-specific endonuclease that resolves DNA secondary structures generated during DNA repair and recombination. Has endonuclease activity towards branched DNA substrates, introducing single-strand cuts in duplex DNA close to junctions with ss-DNA.</text>
</comment>
<keyword evidence="1 11" id="KW-0540">Nuclease</keyword>
<evidence type="ECO:0000256" key="11">
    <source>
        <dbReference type="HAMAP-Rule" id="MF_03100"/>
    </source>
</evidence>
<dbReference type="InterPro" id="IPR013083">
    <property type="entry name" value="Znf_RING/FYVE/PHD"/>
</dbReference>
<keyword evidence="9 11" id="KW-0234">DNA repair</keyword>
<dbReference type="GO" id="GO:0008821">
    <property type="term" value="F:crossover junction DNA endonuclease activity"/>
    <property type="evidence" value="ECO:0007669"/>
    <property type="project" value="TreeGrafter"/>
</dbReference>
<dbReference type="InterPro" id="IPR027520">
    <property type="entry name" value="Slx1"/>
</dbReference>
<evidence type="ECO:0000256" key="1">
    <source>
        <dbReference type="ARBA" id="ARBA00022722"/>
    </source>
</evidence>
<evidence type="ECO:0000313" key="13">
    <source>
        <dbReference type="EMBL" id="KAF0294484.1"/>
    </source>
</evidence>
<dbReference type="Gene3D" id="3.40.1440.10">
    <property type="entry name" value="GIY-YIG endonuclease"/>
    <property type="match status" value="1"/>
</dbReference>
<feature type="domain" description="GIY-YIG" evidence="12">
    <location>
        <begin position="6"/>
        <end position="89"/>
    </location>
</feature>
<evidence type="ECO:0000256" key="3">
    <source>
        <dbReference type="ARBA" id="ARBA00022759"/>
    </source>
</evidence>
<dbReference type="PROSITE" id="PS50164">
    <property type="entry name" value="GIY_YIG"/>
    <property type="match status" value="1"/>
</dbReference>
<dbReference type="InterPro" id="IPR035901">
    <property type="entry name" value="GIY-YIG_endonuc_sf"/>
</dbReference>
<dbReference type="Gene3D" id="3.30.40.10">
    <property type="entry name" value="Zinc/RING finger domain, C3HC4 (zinc finger)"/>
    <property type="match status" value="1"/>
</dbReference>
<evidence type="ECO:0000256" key="9">
    <source>
        <dbReference type="ARBA" id="ARBA00023204"/>
    </source>
</evidence>
<evidence type="ECO:0000259" key="12">
    <source>
        <dbReference type="PROSITE" id="PS50164"/>
    </source>
</evidence>
<comment type="caution">
    <text evidence="11">Lacks conserved residue(s) required for the propagation of feature annotation.</text>
</comment>
<dbReference type="EMBL" id="VIIS01001684">
    <property type="protein sequence ID" value="KAF0294484.1"/>
    <property type="molecule type" value="Genomic_DNA"/>
</dbReference>
<dbReference type="HAMAP" id="MF_03100">
    <property type="entry name" value="Endonuc_su_Slx1"/>
    <property type="match status" value="1"/>
</dbReference>
<name>A0A6A4VSA4_AMPAM</name>
<comment type="subcellular location">
    <subcellularLocation>
        <location evidence="11">Nucleus</location>
    </subcellularLocation>
</comment>
<comment type="similarity">
    <text evidence="11">Belongs to the SLX1 family.</text>
</comment>
<dbReference type="CDD" id="cd10455">
    <property type="entry name" value="GIY-YIG_SLX1"/>
    <property type="match status" value="1"/>
</dbReference>
<keyword evidence="3 11" id="KW-0255">Endonuclease</keyword>
<proteinExistence type="inferred from homology"/>
<dbReference type="GO" id="GO:0017108">
    <property type="term" value="F:5'-flap endonuclease activity"/>
    <property type="evidence" value="ECO:0007669"/>
    <property type="project" value="InterPro"/>
</dbReference>
<dbReference type="AlphaFoldDB" id="A0A6A4VSA4"/>
<keyword evidence="10 11" id="KW-0539">Nucleus</keyword>
<dbReference type="GO" id="GO:0000724">
    <property type="term" value="P:double-strand break repair via homologous recombination"/>
    <property type="evidence" value="ECO:0007669"/>
    <property type="project" value="TreeGrafter"/>
</dbReference>
<dbReference type="InterPro" id="IPR050381">
    <property type="entry name" value="SLX1_endonuclease"/>
</dbReference>
<dbReference type="OrthoDB" id="24645at2759"/>
<dbReference type="GO" id="GO:0008270">
    <property type="term" value="F:zinc ion binding"/>
    <property type="evidence" value="ECO:0007669"/>
    <property type="project" value="UniProtKB-KW"/>
</dbReference>
<dbReference type="Pfam" id="PF21202">
    <property type="entry name" value="SLX1_C"/>
    <property type="match status" value="1"/>
</dbReference>
<dbReference type="GO" id="GO:0033557">
    <property type="term" value="C:Slx1-Slx4 complex"/>
    <property type="evidence" value="ECO:0007669"/>
    <property type="project" value="UniProtKB-UniRule"/>
</dbReference>
<keyword evidence="14" id="KW-1185">Reference proteome</keyword>
<keyword evidence="8 11" id="KW-0233">DNA recombination</keyword>
<dbReference type="FunFam" id="3.40.1440.10:FF:000008">
    <property type="entry name" value="Structure-specific endonuclease subunit SLX1 homolog"/>
    <property type="match status" value="1"/>
</dbReference>
<dbReference type="SUPFAM" id="SSF82771">
    <property type="entry name" value="GIY-YIG endonuclease"/>
    <property type="match status" value="1"/>
</dbReference>
<keyword evidence="4 11" id="KW-0227">DNA damage</keyword>
<keyword evidence="6 11" id="KW-0378">Hydrolase</keyword>
<evidence type="ECO:0000256" key="4">
    <source>
        <dbReference type="ARBA" id="ARBA00022763"/>
    </source>
</evidence>
<keyword evidence="2" id="KW-0479">Metal-binding</keyword>